<evidence type="ECO:0000256" key="2">
    <source>
        <dbReference type="ARBA" id="ARBA00012261"/>
    </source>
</evidence>
<dbReference type="CDD" id="cd08646">
    <property type="entry name" value="FMT_core_Met-tRNA-FMT_N"/>
    <property type="match status" value="1"/>
</dbReference>
<comment type="function">
    <text evidence="5">Attaches a formyl group to the free amino group of methionyl-tRNA(fMet). The formyl group appears to play a dual role in the initiator identity of N-formylmethionyl-tRNA by promoting its recognition by IF2 and preventing the misappropriation of this tRNA by the elongation apparatus.</text>
</comment>
<evidence type="ECO:0000259" key="6">
    <source>
        <dbReference type="Pfam" id="PF00551"/>
    </source>
</evidence>
<dbReference type="InterPro" id="IPR002376">
    <property type="entry name" value="Formyl_transf_N"/>
</dbReference>
<feature type="domain" description="Formyl transferase N-terminal" evidence="6">
    <location>
        <begin position="3"/>
        <end position="182"/>
    </location>
</feature>
<dbReference type="InterPro" id="IPR036477">
    <property type="entry name" value="Formyl_transf_N_sf"/>
</dbReference>
<evidence type="ECO:0000313" key="8">
    <source>
        <dbReference type="EMBL" id="OGD34707.1"/>
    </source>
</evidence>
<dbReference type="InterPro" id="IPR005793">
    <property type="entry name" value="Formyl_trans_C"/>
</dbReference>
<dbReference type="InterPro" id="IPR044135">
    <property type="entry name" value="Met-tRNA-FMT_C"/>
</dbReference>
<dbReference type="NCBIfam" id="TIGR00460">
    <property type="entry name" value="fmt"/>
    <property type="match status" value="1"/>
</dbReference>
<dbReference type="CDD" id="cd08704">
    <property type="entry name" value="Met_tRNA_FMT_C"/>
    <property type="match status" value="1"/>
</dbReference>
<dbReference type="Gene3D" id="3.40.50.12230">
    <property type="match status" value="1"/>
</dbReference>
<gene>
    <name evidence="5" type="primary">fmt</name>
    <name evidence="8" type="ORF">A2988_04390</name>
</gene>
<dbReference type="Pfam" id="PF00551">
    <property type="entry name" value="Formyl_trans_N"/>
    <property type="match status" value="1"/>
</dbReference>
<evidence type="ECO:0000256" key="4">
    <source>
        <dbReference type="ARBA" id="ARBA00022917"/>
    </source>
</evidence>
<keyword evidence="3 5" id="KW-0808">Transferase</keyword>
<dbReference type="PANTHER" id="PTHR11138:SF5">
    <property type="entry name" value="METHIONYL-TRNA FORMYLTRANSFERASE, MITOCHONDRIAL"/>
    <property type="match status" value="1"/>
</dbReference>
<comment type="catalytic activity">
    <reaction evidence="5">
        <text>L-methionyl-tRNA(fMet) + (6R)-10-formyltetrahydrofolate = N-formyl-L-methionyl-tRNA(fMet) + (6S)-5,6,7,8-tetrahydrofolate + H(+)</text>
        <dbReference type="Rhea" id="RHEA:24380"/>
        <dbReference type="Rhea" id="RHEA-COMP:9952"/>
        <dbReference type="Rhea" id="RHEA-COMP:9953"/>
        <dbReference type="ChEBI" id="CHEBI:15378"/>
        <dbReference type="ChEBI" id="CHEBI:57453"/>
        <dbReference type="ChEBI" id="CHEBI:78530"/>
        <dbReference type="ChEBI" id="CHEBI:78844"/>
        <dbReference type="ChEBI" id="CHEBI:195366"/>
        <dbReference type="EC" id="2.1.2.9"/>
    </reaction>
</comment>
<dbReference type="EC" id="2.1.2.9" evidence="2 5"/>
<sequence>MSNIIFMGTPKLAETVLARLIASGTHKPKLVITQQDKPVGRKQIMTPSPVKTFAQEHGIEVWQPATLKDLAAIEKIRAHKPDCIVVAAYGKIIPKMIIDIPSRGIVNVHTSLLPRWRGASPIQHALLAGDNKTGATIMLIDEGLDTGPIISQSTCPIAREETYETLYAKLAEFGADLLVETLPDWLAGKIIPEAQDNTKATLAPILRKQDGEIKPEHDAATIERMVRALNPWPGVVLETRNMKHETRKMLKILKARIARCEQNLSPLSLSLTAQKELCLYTKEGCLVLETVQPEGKKPMSGHDYYLGNKSAL</sequence>
<comment type="similarity">
    <text evidence="1 5">Belongs to the Fmt family.</text>
</comment>
<dbReference type="EMBL" id="MEYS01000001">
    <property type="protein sequence ID" value="OGD34707.1"/>
    <property type="molecule type" value="Genomic_DNA"/>
</dbReference>
<evidence type="ECO:0000259" key="7">
    <source>
        <dbReference type="Pfam" id="PF02911"/>
    </source>
</evidence>
<feature type="domain" description="Formyl transferase C-terminal" evidence="7">
    <location>
        <begin position="206"/>
        <end position="307"/>
    </location>
</feature>
<dbReference type="Pfam" id="PF02911">
    <property type="entry name" value="Formyl_trans_C"/>
    <property type="match status" value="1"/>
</dbReference>
<keyword evidence="4 5" id="KW-0648">Protein biosynthesis</keyword>
<evidence type="ECO:0000256" key="5">
    <source>
        <dbReference type="HAMAP-Rule" id="MF_00182"/>
    </source>
</evidence>
<evidence type="ECO:0000313" key="9">
    <source>
        <dbReference type="Proteomes" id="UP000176650"/>
    </source>
</evidence>
<dbReference type="HAMAP" id="MF_00182">
    <property type="entry name" value="Formyl_trans"/>
    <property type="match status" value="1"/>
</dbReference>
<name>A0A1F5BVS0_9BACT</name>
<proteinExistence type="inferred from homology"/>
<dbReference type="GO" id="GO:0004479">
    <property type="term" value="F:methionyl-tRNA formyltransferase activity"/>
    <property type="evidence" value="ECO:0007669"/>
    <property type="project" value="UniProtKB-UniRule"/>
</dbReference>
<dbReference type="SUPFAM" id="SSF53328">
    <property type="entry name" value="Formyltransferase"/>
    <property type="match status" value="1"/>
</dbReference>
<dbReference type="PANTHER" id="PTHR11138">
    <property type="entry name" value="METHIONYL-TRNA FORMYLTRANSFERASE"/>
    <property type="match status" value="1"/>
</dbReference>
<dbReference type="InterPro" id="IPR011034">
    <property type="entry name" value="Formyl_transferase-like_C_sf"/>
</dbReference>
<dbReference type="AlphaFoldDB" id="A0A1F5BVS0"/>
<evidence type="ECO:0000256" key="1">
    <source>
        <dbReference type="ARBA" id="ARBA00010699"/>
    </source>
</evidence>
<accession>A0A1F5BVS0</accession>
<dbReference type="SUPFAM" id="SSF50486">
    <property type="entry name" value="FMT C-terminal domain-like"/>
    <property type="match status" value="1"/>
</dbReference>
<protein>
    <recommendedName>
        <fullName evidence="2 5">Methionyl-tRNA formyltransferase</fullName>
        <ecNumber evidence="2 5">2.1.2.9</ecNumber>
    </recommendedName>
</protein>
<dbReference type="InterPro" id="IPR005794">
    <property type="entry name" value="Fmt"/>
</dbReference>
<dbReference type="GO" id="GO:0005829">
    <property type="term" value="C:cytosol"/>
    <property type="evidence" value="ECO:0007669"/>
    <property type="project" value="TreeGrafter"/>
</dbReference>
<evidence type="ECO:0000256" key="3">
    <source>
        <dbReference type="ARBA" id="ARBA00022679"/>
    </source>
</evidence>
<dbReference type="STRING" id="1797298.A2988_04390"/>
<feature type="binding site" evidence="5">
    <location>
        <begin position="111"/>
        <end position="114"/>
    </location>
    <ligand>
        <name>(6S)-5,6,7,8-tetrahydrofolate</name>
        <dbReference type="ChEBI" id="CHEBI:57453"/>
    </ligand>
</feature>
<comment type="caution">
    <text evidence="8">The sequence shown here is derived from an EMBL/GenBank/DDBJ whole genome shotgun (WGS) entry which is preliminary data.</text>
</comment>
<reference evidence="8 9" key="1">
    <citation type="journal article" date="2016" name="Nat. Commun.">
        <title>Thousands of microbial genomes shed light on interconnected biogeochemical processes in an aquifer system.</title>
        <authorList>
            <person name="Anantharaman K."/>
            <person name="Brown C.T."/>
            <person name="Hug L.A."/>
            <person name="Sharon I."/>
            <person name="Castelle C.J."/>
            <person name="Probst A.J."/>
            <person name="Thomas B.C."/>
            <person name="Singh A."/>
            <person name="Wilkins M.J."/>
            <person name="Karaoz U."/>
            <person name="Brodie E.L."/>
            <person name="Williams K.H."/>
            <person name="Hubbard S.S."/>
            <person name="Banfield J.F."/>
        </authorList>
    </citation>
    <scope>NUCLEOTIDE SEQUENCE [LARGE SCALE GENOMIC DNA]</scope>
</reference>
<dbReference type="Proteomes" id="UP000176650">
    <property type="component" value="Unassembled WGS sequence"/>
</dbReference>
<dbReference type="InterPro" id="IPR041711">
    <property type="entry name" value="Met-tRNA-FMT_N"/>
</dbReference>
<organism evidence="8 9">
    <name type="scientific">Candidatus Azambacteria bacterium RIFCSPLOWO2_01_FULL_46_25</name>
    <dbReference type="NCBI Taxonomy" id="1797298"/>
    <lineage>
        <taxon>Bacteria</taxon>
        <taxon>Candidatus Azamiibacteriota</taxon>
    </lineage>
</organism>